<dbReference type="RefSeq" id="WP_007185714.1">
    <property type="nucleotide sequence ID" value="NZ_AKGD01000002.1"/>
</dbReference>
<dbReference type="PATRIC" id="fig|1172194.4.peg.2683"/>
<dbReference type="Proteomes" id="UP000003704">
    <property type="component" value="Unassembled WGS sequence"/>
</dbReference>
<feature type="chain" id="PRO_5003713746" description="BIG2 domain-containing protein" evidence="1">
    <location>
        <begin position="19"/>
        <end position="426"/>
    </location>
</feature>
<organism evidence="2 3">
    <name type="scientific">Hydrocarboniphaga effusa AP103</name>
    <dbReference type="NCBI Taxonomy" id="1172194"/>
    <lineage>
        <taxon>Bacteria</taxon>
        <taxon>Pseudomonadati</taxon>
        <taxon>Pseudomonadota</taxon>
        <taxon>Gammaproteobacteria</taxon>
        <taxon>Nevskiales</taxon>
        <taxon>Nevskiaceae</taxon>
        <taxon>Hydrocarboniphaga</taxon>
    </lineage>
</organism>
<evidence type="ECO:0000313" key="2">
    <source>
        <dbReference type="EMBL" id="EIT69191.1"/>
    </source>
</evidence>
<dbReference type="PROSITE" id="PS51257">
    <property type="entry name" value="PROKAR_LIPOPROTEIN"/>
    <property type="match status" value="1"/>
</dbReference>
<dbReference type="Gene3D" id="2.60.40.1080">
    <property type="match status" value="2"/>
</dbReference>
<name>I8HZV6_9GAMM</name>
<gene>
    <name evidence="2" type="ORF">WQQ_27730</name>
</gene>
<sequence length="426" mass="45434">MKINLRFAPVALALSVAAALLFGCSKDIVGEGQKPTRMYLGVSTEEEATQMAECTSAQMNAYVVFDGDNGESIGTYNDRAQWSSDNPSVVLVSDGVTASPDGTVYTVGTIVGLRPGVATISASYLDFHAAITVDVSEMSGLRIDSDLTDIGAQLDQAFVLKAVLSEGSPEQDITTSAAWRFDPATSQAYVDSATGLVHANSETGGQNLRLVARLPECDREVSTSFRVSPVQALQIDYERGADVVALPEGFSESFTVYASFADTSAPRQNVTTQMTVDEIDDDYIAATLGEDAYYVTADDRVGSGRLELSLDPLDLKITTKSWQVQDSTLIDLQLTPDDLRITYPDTGQLIATGTFDNGLVMPVTRHVSFTSADAEVLTVGGGNDTAGEVTTTNTDANVEVSASITVDDDTYEDSVTVRSYANRYAN</sequence>
<protein>
    <recommendedName>
        <fullName evidence="4">BIG2 domain-containing protein</fullName>
    </recommendedName>
</protein>
<proteinExistence type="predicted"/>
<dbReference type="OrthoDB" id="7055151at2"/>
<keyword evidence="3" id="KW-1185">Reference proteome</keyword>
<accession>I8HZV6</accession>
<evidence type="ECO:0000313" key="3">
    <source>
        <dbReference type="Proteomes" id="UP000003704"/>
    </source>
</evidence>
<comment type="caution">
    <text evidence="2">The sequence shown here is derived from an EMBL/GenBank/DDBJ whole genome shotgun (WGS) entry which is preliminary data.</text>
</comment>
<evidence type="ECO:0008006" key="4">
    <source>
        <dbReference type="Google" id="ProtNLM"/>
    </source>
</evidence>
<keyword evidence="1" id="KW-0732">Signal</keyword>
<dbReference type="EMBL" id="AKGD01000002">
    <property type="protein sequence ID" value="EIT69191.1"/>
    <property type="molecule type" value="Genomic_DNA"/>
</dbReference>
<reference evidence="2 3" key="1">
    <citation type="journal article" date="2012" name="J. Bacteriol.">
        <title>Genome Sequence of n-Alkane-Degrading Hydrocarboniphaga effusa Strain AP103T (ATCC BAA-332T).</title>
        <authorList>
            <person name="Chang H.K."/>
            <person name="Zylstra G.J."/>
            <person name="Chae J.C."/>
        </authorList>
    </citation>
    <scope>NUCLEOTIDE SEQUENCE [LARGE SCALE GENOMIC DNA]</scope>
    <source>
        <strain evidence="2 3">AP103</strain>
    </source>
</reference>
<evidence type="ECO:0000256" key="1">
    <source>
        <dbReference type="SAM" id="SignalP"/>
    </source>
</evidence>
<dbReference type="AlphaFoldDB" id="I8HZV6"/>
<dbReference type="STRING" id="1172194.WQQ_27730"/>
<feature type="signal peptide" evidence="1">
    <location>
        <begin position="1"/>
        <end position="18"/>
    </location>
</feature>